<keyword evidence="3" id="KW-1185">Reference proteome</keyword>
<feature type="compositionally biased region" description="Polar residues" evidence="1">
    <location>
        <begin position="149"/>
        <end position="160"/>
    </location>
</feature>
<dbReference type="Proteomes" id="UP001160148">
    <property type="component" value="Unassembled WGS sequence"/>
</dbReference>
<evidence type="ECO:0000256" key="1">
    <source>
        <dbReference type="SAM" id="MobiDB-lite"/>
    </source>
</evidence>
<sequence>MSYKNQKLNSQIMSDDESLYESEYLTSVLSMVNGYCKINLVVPQTSLFYSGDSLLPINAKVNDPTLNNNSHKNQVINTPDSLTNILKNIDLKVDENIDDKTFHSPNKTYVDELQVYSKPSYSDNSNLLVRTEENKSEPKGKKKKNKYNRVSSLDNQTLVPSTHKDQNSSNEYFNQFESEVLDDGQIKQEQELRNKQTKNIKNSISNNGHQSRSRTSPSRQNPEDENVSLQSQCPLCFGLYPTPDIEAHASECSI</sequence>
<dbReference type="EMBL" id="CARXXK010000002">
    <property type="protein sequence ID" value="CAI6353542.1"/>
    <property type="molecule type" value="Genomic_DNA"/>
</dbReference>
<organism evidence="2 3">
    <name type="scientific">Macrosiphum euphorbiae</name>
    <name type="common">potato aphid</name>
    <dbReference type="NCBI Taxonomy" id="13131"/>
    <lineage>
        <taxon>Eukaryota</taxon>
        <taxon>Metazoa</taxon>
        <taxon>Ecdysozoa</taxon>
        <taxon>Arthropoda</taxon>
        <taxon>Hexapoda</taxon>
        <taxon>Insecta</taxon>
        <taxon>Pterygota</taxon>
        <taxon>Neoptera</taxon>
        <taxon>Paraneoptera</taxon>
        <taxon>Hemiptera</taxon>
        <taxon>Sternorrhyncha</taxon>
        <taxon>Aphidomorpha</taxon>
        <taxon>Aphidoidea</taxon>
        <taxon>Aphididae</taxon>
        <taxon>Macrosiphini</taxon>
        <taxon>Macrosiphum</taxon>
    </lineage>
</organism>
<accession>A0AAV0WCK5</accession>
<dbReference type="AlphaFoldDB" id="A0AAV0WCK5"/>
<protein>
    <recommendedName>
        <fullName evidence="4">UBZ4-type domain-containing protein</fullName>
    </recommendedName>
</protein>
<feature type="compositionally biased region" description="Polar residues" evidence="1">
    <location>
        <begin position="197"/>
        <end position="220"/>
    </location>
</feature>
<reference evidence="2 3" key="1">
    <citation type="submission" date="2023-01" db="EMBL/GenBank/DDBJ databases">
        <authorList>
            <person name="Whitehead M."/>
        </authorList>
    </citation>
    <scope>NUCLEOTIDE SEQUENCE [LARGE SCALE GENOMIC DNA]</scope>
</reference>
<feature type="region of interest" description="Disordered" evidence="1">
    <location>
        <begin position="121"/>
        <end position="169"/>
    </location>
</feature>
<feature type="compositionally biased region" description="Basic and acidic residues" evidence="1">
    <location>
        <begin position="130"/>
        <end position="139"/>
    </location>
</feature>
<comment type="caution">
    <text evidence="2">The sequence shown here is derived from an EMBL/GenBank/DDBJ whole genome shotgun (WGS) entry which is preliminary data.</text>
</comment>
<gene>
    <name evidence="2" type="ORF">MEUPH1_LOCUS9654</name>
</gene>
<evidence type="ECO:0000313" key="3">
    <source>
        <dbReference type="Proteomes" id="UP001160148"/>
    </source>
</evidence>
<feature type="region of interest" description="Disordered" evidence="1">
    <location>
        <begin position="196"/>
        <end position="227"/>
    </location>
</feature>
<evidence type="ECO:0008006" key="4">
    <source>
        <dbReference type="Google" id="ProtNLM"/>
    </source>
</evidence>
<evidence type="ECO:0000313" key="2">
    <source>
        <dbReference type="EMBL" id="CAI6353542.1"/>
    </source>
</evidence>
<proteinExistence type="predicted"/>
<name>A0AAV0WCK5_9HEMI</name>